<dbReference type="Pfam" id="PF13912">
    <property type="entry name" value="zf-C2H2_6"/>
    <property type="match status" value="1"/>
</dbReference>
<feature type="binding site" evidence="12">
    <location>
        <position position="48"/>
    </location>
    <ligand>
        <name>Zn(2+)</name>
        <dbReference type="ChEBI" id="CHEBI:29105"/>
    </ligand>
</feature>
<dbReference type="Pfam" id="PF00096">
    <property type="entry name" value="zf-C2H2"/>
    <property type="match status" value="2"/>
</dbReference>
<dbReference type="GO" id="GO:0000978">
    <property type="term" value="F:RNA polymerase II cis-regulatory region sequence-specific DNA binding"/>
    <property type="evidence" value="ECO:0007669"/>
    <property type="project" value="TreeGrafter"/>
</dbReference>
<keyword evidence="5 12" id="KW-0862">Zinc</keyword>
<evidence type="ECO:0000256" key="2">
    <source>
        <dbReference type="ARBA" id="ARBA00022723"/>
    </source>
</evidence>
<evidence type="ECO:0000256" key="9">
    <source>
        <dbReference type="ARBA" id="ARBA00023242"/>
    </source>
</evidence>
<evidence type="ECO:0000256" key="1">
    <source>
        <dbReference type="ARBA" id="ARBA00004123"/>
    </source>
</evidence>
<dbReference type="PANTHER" id="PTHR24388">
    <property type="entry name" value="ZINC FINGER PROTEIN"/>
    <property type="match status" value="1"/>
</dbReference>
<evidence type="ECO:0000256" key="6">
    <source>
        <dbReference type="ARBA" id="ARBA00023015"/>
    </source>
</evidence>
<evidence type="ECO:0000256" key="5">
    <source>
        <dbReference type="ARBA" id="ARBA00022833"/>
    </source>
</evidence>
<keyword evidence="16" id="KW-1185">Reference proteome</keyword>
<dbReference type="Gene3D" id="3.30.160.60">
    <property type="entry name" value="Classic Zinc Finger"/>
    <property type="match status" value="5"/>
</dbReference>
<keyword evidence="6" id="KW-0805">Transcription regulation</keyword>
<feature type="binding site" evidence="12">
    <location>
        <position position="51"/>
    </location>
    <ligand>
        <name>Zn(2+)</name>
        <dbReference type="ChEBI" id="CHEBI:29105"/>
    </ligand>
</feature>
<organism evidence="15 16">
    <name type="scientific">Parnassius mnemosyne</name>
    <name type="common">clouded apollo</name>
    <dbReference type="NCBI Taxonomy" id="213953"/>
    <lineage>
        <taxon>Eukaryota</taxon>
        <taxon>Metazoa</taxon>
        <taxon>Ecdysozoa</taxon>
        <taxon>Arthropoda</taxon>
        <taxon>Hexapoda</taxon>
        <taxon>Insecta</taxon>
        <taxon>Pterygota</taxon>
        <taxon>Neoptera</taxon>
        <taxon>Endopterygota</taxon>
        <taxon>Lepidoptera</taxon>
        <taxon>Glossata</taxon>
        <taxon>Ditrysia</taxon>
        <taxon>Papilionoidea</taxon>
        <taxon>Papilionidae</taxon>
        <taxon>Parnassiinae</taxon>
        <taxon>Parnassini</taxon>
        <taxon>Parnassius</taxon>
        <taxon>Driopa</taxon>
    </lineage>
</organism>
<feature type="domain" description="C2H2-type" evidence="13">
    <location>
        <begin position="497"/>
        <end position="524"/>
    </location>
</feature>
<keyword evidence="3" id="KW-0677">Repeat</keyword>
<feature type="domain" description="C2H2-type" evidence="13">
    <location>
        <begin position="525"/>
        <end position="552"/>
    </location>
</feature>
<dbReference type="PROSITE" id="PS50157">
    <property type="entry name" value="ZINC_FINGER_C2H2_2"/>
    <property type="match status" value="5"/>
</dbReference>
<feature type="binding site" evidence="12">
    <location>
        <position position="5"/>
    </location>
    <ligand>
        <name>Zn(2+)</name>
        <dbReference type="ChEBI" id="CHEBI:29105"/>
    </ligand>
</feature>
<dbReference type="PANTHER" id="PTHR24388:SF54">
    <property type="entry name" value="PROTEIN ESCARGOT"/>
    <property type="match status" value="1"/>
</dbReference>
<feature type="domain" description="ZAD" evidence="14">
    <location>
        <begin position="3"/>
        <end position="75"/>
    </location>
</feature>
<dbReference type="FunFam" id="3.30.160.60:FF:000875">
    <property type="entry name" value="zinc finger protein 236 isoform X7"/>
    <property type="match status" value="1"/>
</dbReference>
<evidence type="ECO:0000259" key="13">
    <source>
        <dbReference type="PROSITE" id="PS50157"/>
    </source>
</evidence>
<evidence type="ECO:0000313" key="16">
    <source>
        <dbReference type="Proteomes" id="UP001314205"/>
    </source>
</evidence>
<evidence type="ECO:0000256" key="4">
    <source>
        <dbReference type="ARBA" id="ARBA00022771"/>
    </source>
</evidence>
<sequence>MEGFCRGCLVQYNDPTELLHYTEKNRRLFVYSTGIQVKRNDSFTFQLCKDCYLNMKVGCKFKKMCRNSDKRLKHYQALKDAGETVDFYTYIKNIDNDDSLTFRLPMLGNSTPGTKPKDDDNESTCTSIQNFISDIMESEEIPATEARIIREVIEEEADVLDDSLDSHWLQDDVSIDTDFKLDFSFSPFSTPKYINNDHCYTPKKLRDETSQYEHPQKSFESKVQDENVEEFVEHNFQNVDKTGKKCTIDKNLENALQNEGNKNFFLEDLLVTPPLYPNGSGPPTPLITNILFGDKLDSDSNDSSMHKVGQCIEKFETVQGDTDILEEFFTKNTKDFTIDIEEIKENEEPELREELVKDVNNENEYNITNIAENKNSEKAALPVENLYNITNFYCKMCEKKFKNLAALKVHCTKMHKLKIEQKTPYTRKVRICDHCGKSYFNLADFLKHIADHNKSQIPNVCKHCSLEFSSESKLKMHMTTHNKKLHPEPIDTSKKKFVCSICGTASSSIGNLEVHQRRHSQSYSFHCEECGKGFYRKTDLTTHLRRHTGEKPFRCQYCSRRFARRDVLSAHMRRHTDEKPFQCQYCEQRYAKRYEFKMHFQKVKSCIEKRNKLLSEGNVPANSVSVYYATVVGTDILLDDLQDEPNVPT</sequence>
<feature type="domain" description="C2H2-type" evidence="13">
    <location>
        <begin position="392"/>
        <end position="415"/>
    </location>
</feature>
<gene>
    <name evidence="15" type="ORF">PARMNEM_LOCUS4388</name>
</gene>
<evidence type="ECO:0000256" key="3">
    <source>
        <dbReference type="ARBA" id="ARBA00022737"/>
    </source>
</evidence>
<evidence type="ECO:0000256" key="12">
    <source>
        <dbReference type="PROSITE-ProRule" id="PRU01263"/>
    </source>
</evidence>
<name>A0AAV1KMD4_9NEOP</name>
<dbReference type="SMART" id="SM00355">
    <property type="entry name" value="ZnF_C2H2"/>
    <property type="match status" value="7"/>
</dbReference>
<dbReference type="FunFam" id="3.30.160.60:FF:000149">
    <property type="entry name" value="Zinc finger protein 569"/>
    <property type="match status" value="1"/>
</dbReference>
<dbReference type="InterPro" id="IPR050527">
    <property type="entry name" value="Snail/Krueppel_Znf"/>
</dbReference>
<dbReference type="GO" id="GO:0000981">
    <property type="term" value="F:DNA-binding transcription factor activity, RNA polymerase II-specific"/>
    <property type="evidence" value="ECO:0007669"/>
    <property type="project" value="TreeGrafter"/>
</dbReference>
<feature type="binding site" evidence="12">
    <location>
        <position position="8"/>
    </location>
    <ligand>
        <name>Zn(2+)</name>
        <dbReference type="ChEBI" id="CHEBI:29105"/>
    </ligand>
</feature>
<keyword evidence="4 11" id="KW-0863">Zinc-finger</keyword>
<dbReference type="GO" id="GO:0008270">
    <property type="term" value="F:zinc ion binding"/>
    <property type="evidence" value="ECO:0007669"/>
    <property type="project" value="UniProtKB-UniRule"/>
</dbReference>
<reference evidence="15 16" key="1">
    <citation type="submission" date="2023-11" db="EMBL/GenBank/DDBJ databases">
        <authorList>
            <person name="Hedman E."/>
            <person name="Englund M."/>
            <person name="Stromberg M."/>
            <person name="Nyberg Akerstrom W."/>
            <person name="Nylinder S."/>
            <person name="Jareborg N."/>
            <person name="Kallberg Y."/>
            <person name="Kronander E."/>
        </authorList>
    </citation>
    <scope>NUCLEOTIDE SEQUENCE [LARGE SCALE GENOMIC DNA]</scope>
</reference>
<evidence type="ECO:0000256" key="8">
    <source>
        <dbReference type="ARBA" id="ARBA00023163"/>
    </source>
</evidence>
<keyword evidence="8" id="KW-0804">Transcription</keyword>
<dbReference type="AlphaFoldDB" id="A0AAV1KMD4"/>
<keyword evidence="9" id="KW-0539">Nucleus</keyword>
<accession>A0AAV1KMD4</accession>
<dbReference type="InterPro" id="IPR013087">
    <property type="entry name" value="Znf_C2H2_type"/>
</dbReference>
<evidence type="ECO:0000256" key="11">
    <source>
        <dbReference type="PROSITE-ProRule" id="PRU00042"/>
    </source>
</evidence>
<evidence type="ECO:0000256" key="7">
    <source>
        <dbReference type="ARBA" id="ARBA00023125"/>
    </source>
</evidence>
<dbReference type="InterPro" id="IPR036236">
    <property type="entry name" value="Znf_C2H2_sf"/>
</dbReference>
<comment type="subcellular location">
    <subcellularLocation>
        <location evidence="1">Nucleus</location>
    </subcellularLocation>
</comment>
<dbReference type="GO" id="GO:0005634">
    <property type="term" value="C:nucleus"/>
    <property type="evidence" value="ECO:0007669"/>
    <property type="project" value="UniProtKB-SubCell"/>
</dbReference>
<dbReference type="Proteomes" id="UP001314205">
    <property type="component" value="Unassembled WGS sequence"/>
</dbReference>
<dbReference type="PROSITE" id="PS51915">
    <property type="entry name" value="ZAD"/>
    <property type="match status" value="1"/>
</dbReference>
<proteinExistence type="inferred from homology"/>
<evidence type="ECO:0000313" key="15">
    <source>
        <dbReference type="EMBL" id="CAK1582916.1"/>
    </source>
</evidence>
<keyword evidence="2 12" id="KW-0479">Metal-binding</keyword>
<feature type="domain" description="C2H2-type" evidence="13">
    <location>
        <begin position="553"/>
        <end position="580"/>
    </location>
</feature>
<feature type="domain" description="C2H2-type" evidence="13">
    <location>
        <begin position="459"/>
        <end position="486"/>
    </location>
</feature>
<comment type="caution">
    <text evidence="15">The sequence shown here is derived from an EMBL/GenBank/DDBJ whole genome shotgun (WGS) entry which is preliminary data.</text>
</comment>
<dbReference type="EMBL" id="CAVLGL010000046">
    <property type="protein sequence ID" value="CAK1582916.1"/>
    <property type="molecule type" value="Genomic_DNA"/>
</dbReference>
<evidence type="ECO:0000259" key="14">
    <source>
        <dbReference type="PROSITE" id="PS51915"/>
    </source>
</evidence>
<dbReference type="InterPro" id="IPR012934">
    <property type="entry name" value="Znf_AD"/>
</dbReference>
<keyword evidence="7" id="KW-0238">DNA-binding</keyword>
<evidence type="ECO:0000256" key="10">
    <source>
        <dbReference type="ARBA" id="ARBA00037948"/>
    </source>
</evidence>
<dbReference type="SUPFAM" id="SSF57667">
    <property type="entry name" value="beta-beta-alpha zinc fingers"/>
    <property type="match status" value="3"/>
</dbReference>
<comment type="similarity">
    <text evidence="10">Belongs to the snail C2H2-type zinc-finger protein family.</text>
</comment>
<protein>
    <submittedName>
        <fullName evidence="15">Uncharacterized protein</fullName>
    </submittedName>
</protein>
<dbReference type="PROSITE" id="PS00028">
    <property type="entry name" value="ZINC_FINGER_C2H2_1"/>
    <property type="match status" value="5"/>
</dbReference>
<dbReference type="SUPFAM" id="SSF57716">
    <property type="entry name" value="Glucocorticoid receptor-like (DNA-binding domain)"/>
    <property type="match status" value="1"/>
</dbReference>